<dbReference type="PANTHER" id="PTHR43396">
    <property type="entry name" value="FLAVOHEMOPROTEIN"/>
    <property type="match status" value="1"/>
</dbReference>
<feature type="domain" description="Globin" evidence="6">
    <location>
        <begin position="1"/>
        <end position="134"/>
    </location>
</feature>
<dbReference type="CDD" id="cd12131">
    <property type="entry name" value="HGbI-like"/>
    <property type="match status" value="1"/>
</dbReference>
<dbReference type="PROSITE" id="PS01033">
    <property type="entry name" value="GLOBIN"/>
    <property type="match status" value="1"/>
</dbReference>
<dbReference type="InterPro" id="IPR012292">
    <property type="entry name" value="Globin/Proto"/>
</dbReference>
<comment type="similarity">
    <text evidence="5">Belongs to the globin family.</text>
</comment>
<dbReference type="PANTHER" id="PTHR43396:SF3">
    <property type="entry name" value="FLAVOHEMOPROTEIN"/>
    <property type="match status" value="1"/>
</dbReference>
<dbReference type="Gene3D" id="1.10.490.10">
    <property type="entry name" value="Globins"/>
    <property type="match status" value="1"/>
</dbReference>
<protein>
    <submittedName>
        <fullName evidence="7">Globin domain-containing protein</fullName>
    </submittedName>
</protein>
<proteinExistence type="inferred from homology"/>
<reference evidence="7" key="1">
    <citation type="submission" date="2022-05" db="EMBL/GenBank/DDBJ databases">
        <title>Sphingomonas sp. strain RMG20 Genome sequencing and assembly.</title>
        <authorList>
            <person name="Kim I."/>
        </authorList>
    </citation>
    <scope>NUCLEOTIDE SEQUENCE</scope>
    <source>
        <strain evidence="7">RMG20</strain>
    </source>
</reference>
<keyword evidence="2 5" id="KW-0561">Oxygen transport</keyword>
<sequence>MTPHQIELVQDSFVHVVPLSEETAAAFYERLFQIAPGVRRMFADDLTEQGRKLMLTLTVIVDGLDRIDQLLPIARELAVRHVRYGAREAHYDAVGMALLDTLKVGLGPRWTEELAAAWGAAYQLLAGAMIEAARKAA</sequence>
<dbReference type="RefSeq" id="WP_250752324.1">
    <property type="nucleotide sequence ID" value="NZ_CP098401.1"/>
</dbReference>
<evidence type="ECO:0000256" key="5">
    <source>
        <dbReference type="RuleBase" id="RU000356"/>
    </source>
</evidence>
<dbReference type="PRINTS" id="PR00188">
    <property type="entry name" value="PLANTGLOBIN"/>
</dbReference>
<organism evidence="7 8">
    <name type="scientific">Sphingomonas donggukensis</name>
    <dbReference type="NCBI Taxonomy" id="2949093"/>
    <lineage>
        <taxon>Bacteria</taxon>
        <taxon>Pseudomonadati</taxon>
        <taxon>Pseudomonadota</taxon>
        <taxon>Alphaproteobacteria</taxon>
        <taxon>Sphingomonadales</taxon>
        <taxon>Sphingomonadaceae</taxon>
        <taxon>Sphingomonas</taxon>
    </lineage>
</organism>
<dbReference type="EMBL" id="CP098401">
    <property type="protein sequence ID" value="URW75772.1"/>
    <property type="molecule type" value="Genomic_DNA"/>
</dbReference>
<evidence type="ECO:0000313" key="7">
    <source>
        <dbReference type="EMBL" id="URW75772.1"/>
    </source>
</evidence>
<dbReference type="SUPFAM" id="SSF46458">
    <property type="entry name" value="Globin-like"/>
    <property type="match status" value="1"/>
</dbReference>
<keyword evidence="3" id="KW-0479">Metal-binding</keyword>
<keyword evidence="4" id="KW-0408">Iron</keyword>
<evidence type="ECO:0000256" key="1">
    <source>
        <dbReference type="ARBA" id="ARBA00022617"/>
    </source>
</evidence>
<evidence type="ECO:0000256" key="4">
    <source>
        <dbReference type="ARBA" id="ARBA00023004"/>
    </source>
</evidence>
<dbReference type="InterPro" id="IPR009050">
    <property type="entry name" value="Globin-like_sf"/>
</dbReference>
<dbReference type="Proteomes" id="UP001055580">
    <property type="component" value="Chromosome"/>
</dbReference>
<keyword evidence="1 5" id="KW-0349">Heme</keyword>
<dbReference type="InterPro" id="IPR000971">
    <property type="entry name" value="Globin"/>
</dbReference>
<evidence type="ECO:0000256" key="2">
    <source>
        <dbReference type="ARBA" id="ARBA00022621"/>
    </source>
</evidence>
<dbReference type="Pfam" id="PF00042">
    <property type="entry name" value="Globin"/>
    <property type="match status" value="1"/>
</dbReference>
<accession>A0ABY4TU21</accession>
<name>A0ABY4TU21_9SPHN</name>
<evidence type="ECO:0000313" key="8">
    <source>
        <dbReference type="Proteomes" id="UP001055580"/>
    </source>
</evidence>
<evidence type="ECO:0000256" key="3">
    <source>
        <dbReference type="ARBA" id="ARBA00022723"/>
    </source>
</evidence>
<keyword evidence="5" id="KW-0813">Transport</keyword>
<keyword evidence="8" id="KW-1185">Reference proteome</keyword>
<evidence type="ECO:0000259" key="6">
    <source>
        <dbReference type="PROSITE" id="PS01033"/>
    </source>
</evidence>
<gene>
    <name evidence="7" type="ORF">M9980_00595</name>
</gene>